<dbReference type="CDD" id="cd00593">
    <property type="entry name" value="RIBOc"/>
    <property type="match status" value="1"/>
</dbReference>
<dbReference type="GO" id="GO:0019843">
    <property type="term" value="F:rRNA binding"/>
    <property type="evidence" value="ECO:0007669"/>
    <property type="project" value="UniProtKB-KW"/>
</dbReference>
<keyword evidence="5 9" id="KW-0540">Nuclease</keyword>
<keyword evidence="6 9" id="KW-0255">Endonuclease</keyword>
<dbReference type="GO" id="GO:0006397">
    <property type="term" value="P:mRNA processing"/>
    <property type="evidence" value="ECO:0007669"/>
    <property type="project" value="UniProtKB-UniRule"/>
</dbReference>
<evidence type="ECO:0000313" key="12">
    <source>
        <dbReference type="EMBL" id="TKW61629.1"/>
    </source>
</evidence>
<protein>
    <recommendedName>
        <fullName evidence="9">Ribonuclease 3</fullName>
        <ecNumber evidence="9">3.1.26.3</ecNumber>
    </recommendedName>
    <alternativeName>
        <fullName evidence="9">Ribonuclease III</fullName>
        <shortName evidence="9">RNase III</shortName>
    </alternativeName>
</protein>
<comment type="cofactor">
    <cofactor evidence="9">
        <name>Mg(2+)</name>
        <dbReference type="ChEBI" id="CHEBI:18420"/>
    </cofactor>
</comment>
<evidence type="ECO:0000256" key="4">
    <source>
        <dbReference type="ARBA" id="ARBA00022664"/>
    </source>
</evidence>
<keyword evidence="7 9" id="KW-0378">Hydrolase</keyword>
<evidence type="ECO:0000259" key="10">
    <source>
        <dbReference type="PROSITE" id="PS50137"/>
    </source>
</evidence>
<comment type="function">
    <text evidence="9">Digests double-stranded RNA. Involved in the processing of primary rRNA transcript to yield the immediate precursors to the large and small rRNAs (23S and 16S). Processes some mRNAs, and tRNAs when they are encoded in the rRNA operon. Processes pre-crRNA and tracrRNA of type II CRISPR loci if present in the organism.</text>
</comment>
<feature type="binding site" evidence="9">
    <location>
        <position position="37"/>
    </location>
    <ligand>
        <name>Mg(2+)</name>
        <dbReference type="ChEBI" id="CHEBI:18420"/>
    </ligand>
</feature>
<dbReference type="InterPro" id="IPR014720">
    <property type="entry name" value="dsRBD_dom"/>
</dbReference>
<keyword evidence="9" id="KW-0479">Metal-binding</keyword>
<dbReference type="Proteomes" id="UP000320948">
    <property type="component" value="Unassembled WGS sequence"/>
</dbReference>
<dbReference type="FunFam" id="3.30.160.20:FF:000007">
    <property type="entry name" value="Double-stranded RNA-binding protein Staufen homolog 1"/>
    <property type="match status" value="1"/>
</dbReference>
<keyword evidence="9" id="KW-0699">rRNA-binding</keyword>
<organism evidence="12 13">
    <name type="scientific">Blastochloris viridis</name>
    <name type="common">Rhodopseudomonas viridis</name>
    <dbReference type="NCBI Taxonomy" id="1079"/>
    <lineage>
        <taxon>Bacteria</taxon>
        <taxon>Pseudomonadati</taxon>
        <taxon>Pseudomonadota</taxon>
        <taxon>Alphaproteobacteria</taxon>
        <taxon>Hyphomicrobiales</taxon>
        <taxon>Blastochloridaceae</taxon>
        <taxon>Blastochloris</taxon>
    </lineage>
</organism>
<feature type="active site" evidence="9">
    <location>
        <position position="108"/>
    </location>
</feature>
<evidence type="ECO:0000256" key="1">
    <source>
        <dbReference type="ARBA" id="ARBA00000109"/>
    </source>
</evidence>
<feature type="domain" description="RNase III" evidence="11">
    <location>
        <begin position="2"/>
        <end position="119"/>
    </location>
</feature>
<keyword evidence="9" id="KW-0819">tRNA processing</keyword>
<reference evidence="12 13" key="1">
    <citation type="journal article" date="2017" name="Nat. Commun.">
        <title>In situ click chemistry generation of cyclooxygenase-2 inhibitors.</title>
        <authorList>
            <person name="Bhardwaj A."/>
            <person name="Kaur J."/>
            <person name="Wuest M."/>
            <person name="Wuest F."/>
        </authorList>
    </citation>
    <scope>NUCLEOTIDE SEQUENCE [LARGE SCALE GENOMIC DNA]</scope>
    <source>
        <strain evidence="12">S2_018_000_R2_106</strain>
    </source>
</reference>
<evidence type="ECO:0000256" key="3">
    <source>
        <dbReference type="ARBA" id="ARBA00022552"/>
    </source>
</evidence>
<evidence type="ECO:0000259" key="11">
    <source>
        <dbReference type="PROSITE" id="PS50142"/>
    </source>
</evidence>
<keyword evidence="3 9" id="KW-0698">rRNA processing</keyword>
<evidence type="ECO:0000256" key="6">
    <source>
        <dbReference type="ARBA" id="ARBA00022759"/>
    </source>
</evidence>
<dbReference type="GO" id="GO:0008033">
    <property type="term" value="P:tRNA processing"/>
    <property type="evidence" value="ECO:0007669"/>
    <property type="project" value="UniProtKB-KW"/>
</dbReference>
<dbReference type="GO" id="GO:0046872">
    <property type="term" value="F:metal ion binding"/>
    <property type="evidence" value="ECO:0007669"/>
    <property type="project" value="UniProtKB-KW"/>
</dbReference>
<dbReference type="Gene3D" id="3.30.160.20">
    <property type="match status" value="1"/>
</dbReference>
<comment type="subunit">
    <text evidence="9">Homodimer.</text>
</comment>
<dbReference type="SMART" id="SM00358">
    <property type="entry name" value="DSRM"/>
    <property type="match status" value="1"/>
</dbReference>
<comment type="subcellular location">
    <subcellularLocation>
        <location evidence="9">Cytoplasm</location>
    </subcellularLocation>
</comment>
<dbReference type="Gene3D" id="1.10.1520.10">
    <property type="entry name" value="Ribonuclease III domain"/>
    <property type="match status" value="1"/>
</dbReference>
<evidence type="ECO:0000256" key="7">
    <source>
        <dbReference type="ARBA" id="ARBA00022801"/>
    </source>
</evidence>
<gene>
    <name evidence="9 12" type="primary">rnc</name>
    <name evidence="12" type="ORF">DI628_03105</name>
</gene>
<comment type="catalytic activity">
    <reaction evidence="1 9">
        <text>Endonucleolytic cleavage to 5'-phosphomonoester.</text>
        <dbReference type="EC" id="3.1.26.3"/>
    </reaction>
</comment>
<feature type="active site" evidence="9">
    <location>
        <position position="41"/>
    </location>
</feature>
<dbReference type="EC" id="3.1.26.3" evidence="9"/>
<proteinExistence type="inferred from homology"/>
<dbReference type="CDD" id="cd10845">
    <property type="entry name" value="DSRM_RNAse_III_family"/>
    <property type="match status" value="1"/>
</dbReference>
<evidence type="ECO:0000256" key="2">
    <source>
        <dbReference type="ARBA" id="ARBA00010183"/>
    </source>
</evidence>
<dbReference type="PANTHER" id="PTHR11207:SF0">
    <property type="entry name" value="RIBONUCLEASE 3"/>
    <property type="match status" value="1"/>
</dbReference>
<dbReference type="InterPro" id="IPR000999">
    <property type="entry name" value="RNase_III_dom"/>
</dbReference>
<dbReference type="SMART" id="SM00535">
    <property type="entry name" value="RIBOc"/>
    <property type="match status" value="1"/>
</dbReference>
<sequence length="210" mass="22889">MSDAFAKRLGYVFRQPELLKQALTHPSFGAENYQRLEFLGDRVLGLIVADMLFKHFPDAAEGELSRRFTMLVREPTLAEIGREWRLEDVVSLGAGEALKPAIMADIVEAVLGAMYEDGGEEAVRGLVQAAWKPYLERKDEKDPKSRLQELVQAGGNPLPEYVVIAEEGPDHNKNFTVEVRSALGIGTGQGVSKQVAGAAAAAALLAQLDK</sequence>
<dbReference type="GO" id="GO:0005737">
    <property type="term" value="C:cytoplasm"/>
    <property type="evidence" value="ECO:0007669"/>
    <property type="project" value="UniProtKB-SubCell"/>
</dbReference>
<dbReference type="GO" id="GO:0006364">
    <property type="term" value="P:rRNA processing"/>
    <property type="evidence" value="ECO:0007669"/>
    <property type="project" value="UniProtKB-UniRule"/>
</dbReference>
<dbReference type="SUPFAM" id="SSF54768">
    <property type="entry name" value="dsRNA-binding domain-like"/>
    <property type="match status" value="1"/>
</dbReference>
<dbReference type="PROSITE" id="PS00517">
    <property type="entry name" value="RNASE_3_1"/>
    <property type="match status" value="1"/>
</dbReference>
<dbReference type="PROSITE" id="PS50142">
    <property type="entry name" value="RNASE_3_2"/>
    <property type="match status" value="1"/>
</dbReference>
<dbReference type="NCBIfam" id="TIGR02191">
    <property type="entry name" value="RNaseIII"/>
    <property type="match status" value="1"/>
</dbReference>
<feature type="domain" description="DRBM" evidence="10">
    <location>
        <begin position="142"/>
        <end position="210"/>
    </location>
</feature>
<name>A0A6N4REF6_BLAVI</name>
<dbReference type="GO" id="GO:0004525">
    <property type="term" value="F:ribonuclease III activity"/>
    <property type="evidence" value="ECO:0007669"/>
    <property type="project" value="UniProtKB-UniRule"/>
</dbReference>
<feature type="binding site" evidence="9">
    <location>
        <position position="108"/>
    </location>
    <ligand>
        <name>Mg(2+)</name>
        <dbReference type="ChEBI" id="CHEBI:18420"/>
    </ligand>
</feature>
<keyword evidence="4 9" id="KW-0507">mRNA processing</keyword>
<comment type="similarity">
    <text evidence="2">Belongs to the ribonuclease III family.</text>
</comment>
<keyword evidence="9" id="KW-0460">Magnesium</keyword>
<dbReference type="PROSITE" id="PS50137">
    <property type="entry name" value="DS_RBD"/>
    <property type="match status" value="1"/>
</dbReference>
<dbReference type="HAMAP" id="MF_00104">
    <property type="entry name" value="RNase_III"/>
    <property type="match status" value="1"/>
</dbReference>
<dbReference type="AlphaFoldDB" id="A0A6N4REF6"/>
<dbReference type="GO" id="GO:0003725">
    <property type="term" value="F:double-stranded RNA binding"/>
    <property type="evidence" value="ECO:0007669"/>
    <property type="project" value="TreeGrafter"/>
</dbReference>
<dbReference type="SUPFAM" id="SSF69065">
    <property type="entry name" value="RNase III domain-like"/>
    <property type="match status" value="1"/>
</dbReference>
<evidence type="ECO:0000256" key="9">
    <source>
        <dbReference type="HAMAP-Rule" id="MF_00104"/>
    </source>
</evidence>
<evidence type="ECO:0000256" key="8">
    <source>
        <dbReference type="ARBA" id="ARBA00022884"/>
    </source>
</evidence>
<dbReference type="PANTHER" id="PTHR11207">
    <property type="entry name" value="RIBONUCLEASE III"/>
    <property type="match status" value="1"/>
</dbReference>
<evidence type="ECO:0000256" key="5">
    <source>
        <dbReference type="ARBA" id="ARBA00022722"/>
    </source>
</evidence>
<dbReference type="Pfam" id="PF14622">
    <property type="entry name" value="Ribonucleas_3_3"/>
    <property type="match status" value="1"/>
</dbReference>
<dbReference type="Pfam" id="PF00035">
    <property type="entry name" value="dsrm"/>
    <property type="match status" value="1"/>
</dbReference>
<dbReference type="GO" id="GO:0010468">
    <property type="term" value="P:regulation of gene expression"/>
    <property type="evidence" value="ECO:0007669"/>
    <property type="project" value="TreeGrafter"/>
</dbReference>
<dbReference type="InterPro" id="IPR011907">
    <property type="entry name" value="RNase_III"/>
</dbReference>
<dbReference type="InterPro" id="IPR036389">
    <property type="entry name" value="RNase_III_sf"/>
</dbReference>
<dbReference type="EMBL" id="VAFM01000001">
    <property type="protein sequence ID" value="TKW61629.1"/>
    <property type="molecule type" value="Genomic_DNA"/>
</dbReference>
<evidence type="ECO:0000313" key="13">
    <source>
        <dbReference type="Proteomes" id="UP000320948"/>
    </source>
</evidence>
<feature type="binding site" evidence="9">
    <location>
        <position position="105"/>
    </location>
    <ligand>
        <name>Mg(2+)</name>
        <dbReference type="ChEBI" id="CHEBI:18420"/>
    </ligand>
</feature>
<keyword evidence="9" id="KW-0963">Cytoplasm</keyword>
<keyword evidence="8 9" id="KW-0694">RNA-binding</keyword>
<comment type="caution">
    <text evidence="12">The sequence shown here is derived from an EMBL/GenBank/DDBJ whole genome shotgun (WGS) entry which is preliminary data.</text>
</comment>
<dbReference type="FunFam" id="1.10.1520.10:FF:000001">
    <property type="entry name" value="Ribonuclease 3"/>
    <property type="match status" value="1"/>
</dbReference>
<accession>A0A6N4REF6</accession>